<dbReference type="InterPro" id="IPR055441">
    <property type="entry name" value="Beta-prop_WDR90_POC16_2nd"/>
</dbReference>
<evidence type="ECO:0000256" key="2">
    <source>
        <dbReference type="ARBA" id="ARBA00022737"/>
    </source>
</evidence>
<dbReference type="InterPro" id="IPR001680">
    <property type="entry name" value="WD40_rpt"/>
</dbReference>
<dbReference type="InterPro" id="IPR055440">
    <property type="entry name" value="Beta-prop_WDR90_4th"/>
</dbReference>
<comment type="caution">
    <text evidence="8">The sequence shown here is derived from an EMBL/GenBank/DDBJ whole genome shotgun (WGS) entry which is preliminary data.</text>
</comment>
<reference evidence="8 9" key="1">
    <citation type="submission" date="2024-01" db="EMBL/GenBank/DDBJ databases">
        <title>The genome of the rayed Mediterranean limpet Patella caerulea (Linnaeus, 1758).</title>
        <authorList>
            <person name="Anh-Thu Weber A."/>
            <person name="Halstead-Nussloch G."/>
        </authorList>
    </citation>
    <scope>NUCLEOTIDE SEQUENCE [LARGE SCALE GENOMIC DNA]</scope>
    <source>
        <strain evidence="8">AATW-2023a</strain>
        <tissue evidence="8">Whole specimen</tissue>
    </source>
</reference>
<dbReference type="GO" id="GO:0005929">
    <property type="term" value="C:cilium"/>
    <property type="evidence" value="ECO:0007669"/>
    <property type="project" value="UniProtKB-ARBA"/>
</dbReference>
<feature type="repeat" description="WD" evidence="3">
    <location>
        <begin position="1833"/>
        <end position="1867"/>
    </location>
</feature>
<dbReference type="PANTHER" id="PTHR13720">
    <property type="entry name" value="WD-40 REPEAT PROTEIN"/>
    <property type="match status" value="1"/>
</dbReference>
<dbReference type="FunFam" id="2.130.10.10:FF:001417">
    <property type="entry name" value="WD repeat domain 90"/>
    <property type="match status" value="1"/>
</dbReference>
<keyword evidence="9" id="KW-1185">Reference proteome</keyword>
<evidence type="ECO:0000259" key="7">
    <source>
        <dbReference type="Pfam" id="PF23393"/>
    </source>
</evidence>
<keyword evidence="1 3" id="KW-0853">WD repeat</keyword>
<keyword evidence="2" id="KW-0677">Repeat</keyword>
<accession>A0AAN8PA86</accession>
<dbReference type="InterPro" id="IPR036322">
    <property type="entry name" value="WD40_repeat_dom_sf"/>
</dbReference>
<dbReference type="FunFam" id="2.130.10.10:FF:001066">
    <property type="entry name" value="WD repeat domain 90"/>
    <property type="match status" value="1"/>
</dbReference>
<dbReference type="InterPro" id="IPR007714">
    <property type="entry name" value="CFA20_dom"/>
</dbReference>
<dbReference type="EMBL" id="JAZGQO010000014">
    <property type="protein sequence ID" value="KAK6171133.1"/>
    <property type="molecule type" value="Genomic_DNA"/>
</dbReference>
<evidence type="ECO:0000256" key="1">
    <source>
        <dbReference type="ARBA" id="ARBA00022574"/>
    </source>
</evidence>
<dbReference type="GO" id="GO:0005814">
    <property type="term" value="C:centriole"/>
    <property type="evidence" value="ECO:0007669"/>
    <property type="project" value="TreeGrafter"/>
</dbReference>
<dbReference type="PROSITE" id="PS50294">
    <property type="entry name" value="WD_REPEATS_REGION"/>
    <property type="match status" value="3"/>
</dbReference>
<evidence type="ECO:0000259" key="6">
    <source>
        <dbReference type="Pfam" id="PF23342"/>
    </source>
</evidence>
<feature type="repeat" description="WD" evidence="3">
    <location>
        <begin position="706"/>
        <end position="747"/>
    </location>
</feature>
<dbReference type="Pfam" id="PF23342">
    <property type="entry name" value="WDR90_beta-prop_4th"/>
    <property type="match status" value="1"/>
</dbReference>
<dbReference type="Pfam" id="PF00400">
    <property type="entry name" value="WD40"/>
    <property type="match status" value="1"/>
</dbReference>
<evidence type="ECO:0000256" key="4">
    <source>
        <dbReference type="SAM" id="MobiDB-lite"/>
    </source>
</evidence>
<feature type="domain" description="CFA20" evidence="5">
    <location>
        <begin position="143"/>
        <end position="194"/>
    </location>
</feature>
<dbReference type="Pfam" id="PF23393">
    <property type="entry name" value="Beta-prop_WDR90_POC16_2nd"/>
    <property type="match status" value="1"/>
</dbReference>
<dbReference type="PROSITE" id="PS50082">
    <property type="entry name" value="WD_REPEATS_2"/>
    <property type="match status" value="4"/>
</dbReference>
<gene>
    <name evidence="8" type="ORF">SNE40_019389</name>
</gene>
<dbReference type="FunFam" id="2.130.10.10:FF:003525">
    <property type="entry name" value="WD repeat domain 90"/>
    <property type="match status" value="1"/>
</dbReference>
<dbReference type="Pfam" id="PF05018">
    <property type="entry name" value="CFA20_dom"/>
    <property type="match status" value="2"/>
</dbReference>
<evidence type="ECO:0008006" key="10">
    <source>
        <dbReference type="Google" id="ProtNLM"/>
    </source>
</evidence>
<feature type="domain" description="WDR90 4th beta-propeller" evidence="6">
    <location>
        <begin position="1554"/>
        <end position="1866"/>
    </location>
</feature>
<protein>
    <recommendedName>
        <fullName evidence="10">WD repeat-containing protein 90</fullName>
    </recommendedName>
</protein>
<dbReference type="Gene3D" id="2.130.10.10">
    <property type="entry name" value="YVTN repeat-like/Quinoprotein amine dehydrogenase"/>
    <property type="match status" value="7"/>
</dbReference>
<dbReference type="InterPro" id="IPR019775">
    <property type="entry name" value="WD40_repeat_CS"/>
</dbReference>
<dbReference type="Proteomes" id="UP001347796">
    <property type="component" value="Unassembled WGS sequence"/>
</dbReference>
<dbReference type="SUPFAM" id="SSF50978">
    <property type="entry name" value="WD40 repeat-like"/>
    <property type="match status" value="4"/>
</dbReference>
<feature type="domain" description="WDR90/POC16 second beta-propeller" evidence="7">
    <location>
        <begin position="717"/>
        <end position="1010"/>
    </location>
</feature>
<evidence type="ECO:0000313" key="9">
    <source>
        <dbReference type="Proteomes" id="UP001347796"/>
    </source>
</evidence>
<evidence type="ECO:0000313" key="8">
    <source>
        <dbReference type="EMBL" id="KAK6171133.1"/>
    </source>
</evidence>
<dbReference type="PROSITE" id="PS00678">
    <property type="entry name" value="WD_REPEATS_1"/>
    <property type="match status" value="1"/>
</dbReference>
<feature type="repeat" description="WD" evidence="3">
    <location>
        <begin position="1630"/>
        <end position="1660"/>
    </location>
</feature>
<sequence length="1867" mass="207458">MAHLWQHPYVNIFKHFNLSTWKKSTKEGEVASTMDKVLKGTVYRISGSIPAGNYLQLPKTGSQSLGLTGRYMYLMFRPIPAKYFVVHVDVATQDNLVVRVSFSNLFKEFKSTSTCLQFPFICHASQGSVSSFASIGSRDQGGPTPITARWTVLSLDFEHILSTYLNRKYHFIKSIRLCANMVVKNIYTSDMMYDPGITFEESKKRGMVPGNIAPMPREMAFPLLKGSNWHDVYDIIRFPAETEMKPFDSIQFTNQRSSGNVEPVRQSSKTVDISKCVSDRVTLINKVTAPREKKTRQHVNSDLPEVGVVDTWSVAHDELGDVHLFAKTDDDVVVHREDRRTGREISRNKVRGPATVVNKKDNFTQLEPDPILKLKKIVGFGGGTYKEVLWTQDVTTVVYPCHAVVVAMKVNNGRQRFFIGHTDKVSAIAITGNSALLASGQTGTMSLVRVWRFHNGECLAMGKTHTHSLHSLSFSSNGNVLCGVGKDGQGKNMVVIWNTSKVLKSREMSVMAKAHTDVDIVRMKIAGFDETRMVSCGRDNVRLWRVKEGSLRSAPVSLGEHHNMDLTDICFENCVQPDKESANKIIYACSKSGHVIKIDYQKVAVQHVRRLLPVNKKSTKDKEVKTGTGICINSMFVSEAFCVTGSDDGFLRLWPLDFANVYLEAEHEGPVTAVNLSSDGMKILAGTITGNLGILDVSTRGYTTIMRSHTASIHSISIDPYRKHIATVADDKTIRVWDAETLQQLYDFSAAKECPCTISYHPSKQVFACGFENGIVRIFNVSTTTMLAEHRQHRGKITGLVYNPNGDYLYSCDSLCSLVLYDTSTDGYNINRVLNNTVARGERYGPNALSVSPDGTRMAFIGPSDFTVTVVEGKSLDEVLRIDVTNMNPSDNARTSIDTAIQVCYSTTKLAQLLVTTANNKLLKFDARNGRLLTEIDHIHRSGCSSISVYDSGKYLATAGDKVIKIWDYDMKLDINFQVFIGHCEKINKILFTPDGIGFISVGEAIYLWDFLAFEKPKPTEGREVVLDQEQEELIKEMERMNNSMGKSFTEIPRRSPPRPTVAFDSPGRIEDLSSIYKSSIGDIDDIQSSNSDKEEILIGPELDENQAQLSSESETEVTVIKGRSMINGSAHGRQTSQHSPRHVMAESGDNITLTTAKRVTNDTVTAKTKQPPKVHKHYKHRKKQHGIAQRRYTAPPNQAGLKLQSVIGYNGDGRNNMVWHQDSGLFVYTSGCIIIIEDLDTNEQKHLIGQTEEISTLALQHGYQILASASGKFDNIESQICIWDLQQGVCKKVLSHHEYDIVCMAFSRDDRFLVSIGDYRERSIVVWSTSNYTVLTTTITDDPIHDVQWDPYSVNEFSTVGDNSTLQFWLLDETMSEVALNVHVAVVPNDLVSSHNLGSNQVSFTSLVFGGDSTLYIGTNNGMVAAWDTRQNSCFIHWEADETEIGVLLCNGNKLLTGSVGRNVRVWSIDGINEMRQPDAPRKLQQGLTMEDEMTLNGAVTCAVFDPSLEMGIVGTSAGTLWYINWTERTSIRLVSGHMDKINGLSVCKNGLLASGADDGSVRLWTIKDREQALQFQVLDQKCTCLAFAPSPQQLSKLSSPPVPSVVAGFSDGTIRMFDINKVEMVLKMHPHAVAVTAISFSSDGRTIISGGKDGLIAVSSPTTGLTVRVICDHKGSPISNIDVTNRQDQDVGINAPLLWLASSADRRVSVWSADWTKDFCELVDWLTFPAPAFTPDGTIIDKNNKKHLKSLPPTLARFSTEESDIILYVGYGMQKHVQFYSLSQRKVIRTAALTHWATCLETAPDSPLIAVGVNERLLKLLDYYEGSFQDFTGHSDIVSNIKFSMDGKLLLSTSYSEILIWEIAV</sequence>
<dbReference type="InterPro" id="IPR050630">
    <property type="entry name" value="WD_repeat_EMAP"/>
</dbReference>
<organism evidence="8 9">
    <name type="scientific">Patella caerulea</name>
    <name type="common">Rayed Mediterranean limpet</name>
    <dbReference type="NCBI Taxonomy" id="87958"/>
    <lineage>
        <taxon>Eukaryota</taxon>
        <taxon>Metazoa</taxon>
        <taxon>Spiralia</taxon>
        <taxon>Lophotrochozoa</taxon>
        <taxon>Mollusca</taxon>
        <taxon>Gastropoda</taxon>
        <taxon>Patellogastropoda</taxon>
        <taxon>Patelloidea</taxon>
        <taxon>Patellidae</taxon>
        <taxon>Patella</taxon>
    </lineage>
</organism>
<evidence type="ECO:0000256" key="3">
    <source>
        <dbReference type="PROSITE-ProRule" id="PRU00221"/>
    </source>
</evidence>
<feature type="compositionally biased region" description="Basic residues" evidence="4">
    <location>
        <begin position="1171"/>
        <end position="1186"/>
    </location>
</feature>
<dbReference type="SMART" id="SM00320">
    <property type="entry name" value="WD40"/>
    <property type="match status" value="24"/>
</dbReference>
<name>A0AAN8PA86_PATCE</name>
<proteinExistence type="predicted"/>
<evidence type="ECO:0000259" key="5">
    <source>
        <dbReference type="Pfam" id="PF05018"/>
    </source>
</evidence>
<feature type="domain" description="CFA20" evidence="5">
    <location>
        <begin position="3"/>
        <end position="121"/>
    </location>
</feature>
<feature type="region of interest" description="Disordered" evidence="4">
    <location>
        <begin position="1046"/>
        <end position="1067"/>
    </location>
</feature>
<dbReference type="InterPro" id="IPR015943">
    <property type="entry name" value="WD40/YVTN_repeat-like_dom_sf"/>
</dbReference>
<feature type="repeat" description="WD" evidence="3">
    <location>
        <begin position="1536"/>
        <end position="1576"/>
    </location>
</feature>
<feature type="region of interest" description="Disordered" evidence="4">
    <location>
        <begin position="1165"/>
        <end position="1189"/>
    </location>
</feature>
<dbReference type="PANTHER" id="PTHR13720:SF24">
    <property type="entry name" value="WD REPEAT-CONTAINING PROTEIN 90"/>
    <property type="match status" value="1"/>
</dbReference>